<reference evidence="4" key="1">
    <citation type="journal article" date="2019" name="Int. J. Syst. Evol. Microbiol.">
        <title>The Global Catalogue of Microorganisms (GCM) 10K type strain sequencing project: providing services to taxonomists for standard genome sequencing and annotation.</title>
        <authorList>
            <consortium name="The Broad Institute Genomics Platform"/>
            <consortium name="The Broad Institute Genome Sequencing Center for Infectious Disease"/>
            <person name="Wu L."/>
            <person name="Ma J."/>
        </authorList>
    </citation>
    <scope>NUCLEOTIDE SEQUENCE [LARGE SCALE GENOMIC DNA]</scope>
    <source>
        <strain evidence="4">CGMCC 4.7676</strain>
    </source>
</reference>
<dbReference type="InterPro" id="IPR049552">
    <property type="entry name" value="PKS_DH_N"/>
</dbReference>
<evidence type="ECO:0000313" key="3">
    <source>
        <dbReference type="EMBL" id="MFC3452676.1"/>
    </source>
</evidence>
<dbReference type="RefSeq" id="WP_378241445.1">
    <property type="nucleotide sequence ID" value="NZ_JBHRWK010000038.1"/>
</dbReference>
<name>A0ABV7P2E6_9PSEU</name>
<evidence type="ECO:0000256" key="1">
    <source>
        <dbReference type="PROSITE-ProRule" id="PRU01363"/>
    </source>
</evidence>
<organism evidence="3 4">
    <name type="scientific">Amycolatopsis speibonae</name>
    <dbReference type="NCBI Taxonomy" id="1450224"/>
    <lineage>
        <taxon>Bacteria</taxon>
        <taxon>Bacillati</taxon>
        <taxon>Actinomycetota</taxon>
        <taxon>Actinomycetes</taxon>
        <taxon>Pseudonocardiales</taxon>
        <taxon>Pseudonocardiaceae</taxon>
        <taxon>Amycolatopsis</taxon>
    </lineage>
</organism>
<feature type="region of interest" description="C-terminal hotdog fold" evidence="1">
    <location>
        <begin position="127"/>
        <end position="262"/>
    </location>
</feature>
<dbReference type="Pfam" id="PF14765">
    <property type="entry name" value="PS-DH"/>
    <property type="match status" value="1"/>
</dbReference>
<dbReference type="InterPro" id="IPR020807">
    <property type="entry name" value="PKS_DH"/>
</dbReference>
<feature type="region of interest" description="N-terminal hotdog fold" evidence="1">
    <location>
        <begin position="1"/>
        <end position="117"/>
    </location>
</feature>
<sequence length="404" mass="43307">MLGAHQPEVEIVADATLSSRTDPWLDGHRVDGLTLPPAVVGLEAMAQAASAVAGRALTTAERVRFDRPIVIPADGERVLRVCALRDGDTIFAVLRSAESGFDVDHFRAEFPLSPRTAGPMPDLVPDRGRIEPGELYGRLLFQSGPFRRVVDAAAPDPWSCRATVTLDDGDPWFTSVLGDPAAHDATIHVLQACVPARRLLPVGCDRVEMSPHPRGPWRLRGVERHAEDGHYLWDVLAEDAEGRLAVRWTGLKLADSGPLPDDRPWSSSLLSILVTRTAVALGLDRSLRVTIGEPFTVDVAGDCPATGAWEPVGPRSVTSDESLLRVMEGPCAESRETLATRASVISRCLEQRNIPPSAVEFSGVYDGGWLVLRAGDARIASAVVPVAGCPHPVALAILTARGTP</sequence>
<dbReference type="Pfam" id="PF21089">
    <property type="entry name" value="PKS_DH_N"/>
    <property type="match status" value="1"/>
</dbReference>
<dbReference type="InterPro" id="IPR042104">
    <property type="entry name" value="PKS_dehydratase_sf"/>
</dbReference>
<dbReference type="Gene3D" id="3.10.129.110">
    <property type="entry name" value="Polyketide synthase dehydratase"/>
    <property type="match status" value="1"/>
</dbReference>
<keyword evidence="4" id="KW-1185">Reference proteome</keyword>
<dbReference type="SMART" id="SM00826">
    <property type="entry name" value="PKS_DH"/>
    <property type="match status" value="1"/>
</dbReference>
<dbReference type="Proteomes" id="UP001595645">
    <property type="component" value="Unassembled WGS sequence"/>
</dbReference>
<accession>A0ABV7P2E6</accession>
<protein>
    <submittedName>
        <fullName evidence="3">Polyketide synthase dehydratase domain-containing protein</fullName>
    </submittedName>
</protein>
<evidence type="ECO:0000313" key="4">
    <source>
        <dbReference type="Proteomes" id="UP001595645"/>
    </source>
</evidence>
<evidence type="ECO:0000259" key="2">
    <source>
        <dbReference type="PROSITE" id="PS52019"/>
    </source>
</evidence>
<dbReference type="PROSITE" id="PS52019">
    <property type="entry name" value="PKS_MFAS_DH"/>
    <property type="match status" value="1"/>
</dbReference>
<feature type="domain" description="PKS/mFAS DH" evidence="2">
    <location>
        <begin position="1"/>
        <end position="262"/>
    </location>
</feature>
<feature type="active site" description="Proton acceptor; for dehydratase activity" evidence="1">
    <location>
        <position position="28"/>
    </location>
</feature>
<feature type="active site" description="Proton donor; for dehydratase activity" evidence="1">
    <location>
        <position position="179"/>
    </location>
</feature>
<comment type="caution">
    <text evidence="3">The sequence shown here is derived from an EMBL/GenBank/DDBJ whole genome shotgun (WGS) entry which is preliminary data.</text>
</comment>
<gene>
    <name evidence="3" type="ORF">ACFOSH_24840</name>
</gene>
<dbReference type="InterPro" id="IPR049900">
    <property type="entry name" value="PKS_mFAS_DH"/>
</dbReference>
<dbReference type="EMBL" id="JBHRWK010000038">
    <property type="protein sequence ID" value="MFC3452676.1"/>
    <property type="molecule type" value="Genomic_DNA"/>
</dbReference>
<proteinExistence type="predicted"/>
<dbReference type="InterPro" id="IPR049551">
    <property type="entry name" value="PKS_DH_C"/>
</dbReference>